<sequence length="220" mass="25282">MCAACPSGSFIYLLLMPVLCSQLFMGSKYRRKLRKKYNLVEAPFGDCFSHLFCPCCSLCQEFRELQSRGDDPNLGIFFSFPLLSSPIGLFLGGRDCLPNELCNRDIQIKSCILLRIKPCPSKFWFCCHFNLSLFDESTESVNEIDETDRNPPRAQTIHNYNEEPRTEIVHNQIGEPWKTGLFDCNQNQTNGWNGLLALQAMQQRYPDQVQLPPKHQTMSK</sequence>
<dbReference type="PANTHER" id="PTHR15907">
    <property type="entry name" value="DUF614 FAMILY PROTEIN-RELATED"/>
    <property type="match status" value="1"/>
</dbReference>
<dbReference type="Pfam" id="PF04749">
    <property type="entry name" value="PLAC8"/>
    <property type="match status" value="1"/>
</dbReference>
<evidence type="ECO:0000256" key="2">
    <source>
        <dbReference type="SAM" id="SignalP"/>
    </source>
</evidence>
<evidence type="ECO:0000313" key="3">
    <source>
        <dbReference type="EMBL" id="KAF9615614.1"/>
    </source>
</evidence>
<protein>
    <submittedName>
        <fullName evidence="3">Uncharacterized protein</fullName>
    </submittedName>
</protein>
<dbReference type="InterPro" id="IPR006461">
    <property type="entry name" value="PLAC_motif_containing"/>
</dbReference>
<dbReference type="NCBIfam" id="TIGR01571">
    <property type="entry name" value="A_thal_Cys_rich"/>
    <property type="match status" value="1"/>
</dbReference>
<dbReference type="AlphaFoldDB" id="A0A835IEE2"/>
<dbReference type="EMBL" id="JADFTS010000003">
    <property type="protein sequence ID" value="KAF9615614.1"/>
    <property type="molecule type" value="Genomic_DNA"/>
</dbReference>
<name>A0A835IEE2_9MAGN</name>
<organism evidence="3 4">
    <name type="scientific">Coptis chinensis</name>
    <dbReference type="NCBI Taxonomy" id="261450"/>
    <lineage>
        <taxon>Eukaryota</taxon>
        <taxon>Viridiplantae</taxon>
        <taxon>Streptophyta</taxon>
        <taxon>Embryophyta</taxon>
        <taxon>Tracheophyta</taxon>
        <taxon>Spermatophyta</taxon>
        <taxon>Magnoliopsida</taxon>
        <taxon>Ranunculales</taxon>
        <taxon>Ranunculaceae</taxon>
        <taxon>Coptidoideae</taxon>
        <taxon>Coptis</taxon>
    </lineage>
</organism>
<feature type="transmembrane region" description="Helical" evidence="1">
    <location>
        <begin position="6"/>
        <end position="26"/>
    </location>
</feature>
<evidence type="ECO:0000256" key="1">
    <source>
        <dbReference type="SAM" id="Phobius"/>
    </source>
</evidence>
<proteinExistence type="predicted"/>
<comment type="caution">
    <text evidence="3">The sequence shown here is derived from an EMBL/GenBank/DDBJ whole genome shotgun (WGS) entry which is preliminary data.</text>
</comment>
<keyword evidence="1" id="KW-1133">Transmembrane helix</keyword>
<dbReference type="OrthoDB" id="1045822at2759"/>
<feature type="signal peptide" evidence="2">
    <location>
        <begin position="1"/>
        <end position="20"/>
    </location>
</feature>
<keyword evidence="1" id="KW-0472">Membrane</keyword>
<keyword evidence="1" id="KW-0812">Transmembrane</keyword>
<accession>A0A835IEE2</accession>
<keyword evidence="2" id="KW-0732">Signal</keyword>
<evidence type="ECO:0000313" key="4">
    <source>
        <dbReference type="Proteomes" id="UP000631114"/>
    </source>
</evidence>
<gene>
    <name evidence="3" type="ORF">IFM89_024710</name>
</gene>
<keyword evidence="4" id="KW-1185">Reference proteome</keyword>
<reference evidence="3 4" key="1">
    <citation type="submission" date="2020-10" db="EMBL/GenBank/DDBJ databases">
        <title>The Coptis chinensis genome and diversification of protoberbering-type alkaloids.</title>
        <authorList>
            <person name="Wang B."/>
            <person name="Shu S."/>
            <person name="Song C."/>
            <person name="Liu Y."/>
        </authorList>
    </citation>
    <scope>NUCLEOTIDE SEQUENCE [LARGE SCALE GENOMIC DNA]</scope>
    <source>
        <strain evidence="3">HL-2020</strain>
        <tissue evidence="3">Leaf</tissue>
    </source>
</reference>
<dbReference type="Proteomes" id="UP000631114">
    <property type="component" value="Unassembled WGS sequence"/>
</dbReference>
<feature type="chain" id="PRO_5032920163" evidence="2">
    <location>
        <begin position="21"/>
        <end position="220"/>
    </location>
</feature>